<feature type="region of interest" description="Disordered" evidence="1">
    <location>
        <begin position="92"/>
        <end position="120"/>
    </location>
</feature>
<name>A0A1A9VX03_GLOAU</name>
<accession>A0A1A9VX03</accession>
<feature type="compositionally biased region" description="Low complexity" evidence="1">
    <location>
        <begin position="104"/>
        <end position="120"/>
    </location>
</feature>
<evidence type="ECO:0000313" key="3">
    <source>
        <dbReference type="Proteomes" id="UP000078200"/>
    </source>
</evidence>
<organism evidence="2 3">
    <name type="scientific">Glossina austeni</name>
    <name type="common">Savannah tsetse fly</name>
    <dbReference type="NCBI Taxonomy" id="7395"/>
    <lineage>
        <taxon>Eukaryota</taxon>
        <taxon>Metazoa</taxon>
        <taxon>Ecdysozoa</taxon>
        <taxon>Arthropoda</taxon>
        <taxon>Hexapoda</taxon>
        <taxon>Insecta</taxon>
        <taxon>Pterygota</taxon>
        <taxon>Neoptera</taxon>
        <taxon>Endopterygota</taxon>
        <taxon>Diptera</taxon>
        <taxon>Brachycera</taxon>
        <taxon>Muscomorpha</taxon>
        <taxon>Hippoboscoidea</taxon>
        <taxon>Glossinidae</taxon>
        <taxon>Glossina</taxon>
    </lineage>
</organism>
<dbReference type="EnsemblMetazoa" id="GAUT050377-RA">
    <property type="protein sequence ID" value="GAUT050377-PA"/>
    <property type="gene ID" value="GAUT050377"/>
</dbReference>
<feature type="compositionally biased region" description="Low complexity" evidence="1">
    <location>
        <begin position="54"/>
        <end position="66"/>
    </location>
</feature>
<dbReference type="AlphaFoldDB" id="A0A1A9VX03"/>
<sequence length="562" mass="61441">MFKNPFSVYMAVYDKNPTSGGSGGVGVGGIHYASDVAKSNALAYRGPFSPAVYQQQQQQQQQQQKQTLKHSGGNAGGAVISQQNIVYAVPHNSPQNRERNPHIQSALQQQHEQQVHSLQPQPVQHVVRAALPQPQKIQYVIAIPMSYLRQLQQQLVQQQQQQQQQLHPQPQHVNQPPTQQALVASPPITTVGGLRFAHRFSPSSGNDITPVAGLTKVPSLPGYTTQLVQIPTSVLVAAAQAAAAYQRPNHQPVYQQHSQPIQPQATQQHYVYQQHAQPPKHPQSPGQIIQQGPLYAIWATHGYEKEHFYWNLQDPIKKSDYKLYCFGGGYAYIHFVQQPPAGVEENLNYAPYTQGIPGNPAPLPFIRIAAPHPTHYYPFLPPPEVQQPVYVSNLPPPVNKVTPFANVALPPTYANQDVGVSPDAGVAGPVRYFNHHGGVQYGNQIFHTLSAPTASTKLADSTATSNVQPKQLHNFLSIPGTATPALPAAPKRTGGPTAAAESQTVAIPCSLLTNSRLSSLGVSKCGSHQAKPKVATSNEWNYFEMEEHNNSMRRALSFASDK</sequence>
<evidence type="ECO:0000256" key="1">
    <source>
        <dbReference type="SAM" id="MobiDB-lite"/>
    </source>
</evidence>
<proteinExistence type="predicted"/>
<dbReference type="Proteomes" id="UP000078200">
    <property type="component" value="Unassembled WGS sequence"/>
</dbReference>
<feature type="region of interest" description="Disordered" evidence="1">
    <location>
        <begin position="53"/>
        <end position="75"/>
    </location>
</feature>
<evidence type="ECO:0000313" key="2">
    <source>
        <dbReference type="EnsemblMetazoa" id="GAUT050377-PA"/>
    </source>
</evidence>
<keyword evidence="3" id="KW-1185">Reference proteome</keyword>
<dbReference type="VEuPathDB" id="VectorBase:GAUT050377"/>
<reference evidence="2" key="1">
    <citation type="submission" date="2020-05" db="UniProtKB">
        <authorList>
            <consortium name="EnsemblMetazoa"/>
        </authorList>
    </citation>
    <scope>IDENTIFICATION</scope>
    <source>
        <strain evidence="2">TTRI</strain>
    </source>
</reference>
<protein>
    <submittedName>
        <fullName evidence="2">Uncharacterized protein</fullName>
    </submittedName>
</protein>